<keyword evidence="2" id="KW-1185">Reference proteome</keyword>
<dbReference type="HOGENOM" id="CLU_2820558_0_0_2"/>
<sequence length="66" mass="7823">MSLRRLRERVMRLRTEVIDEPSRELLDILDGIIAEIGSTKEDIDMILDLLEKMIEETIENREVVIR</sequence>
<gene>
    <name evidence="1" type="ordered locus">Aboo_1005</name>
</gene>
<reference evidence="1" key="1">
    <citation type="submission" date="2010-02" db="EMBL/GenBank/DDBJ databases">
        <title>Complete sequence of Aciduliprofundum boonei T469.</title>
        <authorList>
            <consortium name="US DOE Joint Genome Institute"/>
            <person name="Lucas S."/>
            <person name="Copeland A."/>
            <person name="Lapidus A."/>
            <person name="Cheng J.-F."/>
            <person name="Bruce D."/>
            <person name="Goodwin L."/>
            <person name="Pitluck S."/>
            <person name="Saunders E."/>
            <person name="Detter J.C."/>
            <person name="Han C."/>
            <person name="Tapia R."/>
            <person name="Land M."/>
            <person name="Hauser L."/>
            <person name="Kyrpides N."/>
            <person name="Mikhailova N."/>
            <person name="Flores G."/>
            <person name="Reysenbach A.-L."/>
            <person name="Woyke T."/>
        </authorList>
    </citation>
    <scope>NUCLEOTIDE SEQUENCE</scope>
    <source>
        <strain evidence="1">T469</strain>
    </source>
</reference>
<name>D3T9N5_ACIB4</name>
<proteinExistence type="predicted"/>
<protein>
    <submittedName>
        <fullName evidence="1">Uncharacterized protein</fullName>
    </submittedName>
</protein>
<evidence type="ECO:0000313" key="1">
    <source>
        <dbReference type="EMBL" id="ADD08814.1"/>
    </source>
</evidence>
<dbReference type="Proteomes" id="UP000001400">
    <property type="component" value="Chromosome"/>
</dbReference>
<accession>D3T9N5</accession>
<dbReference type="AlphaFoldDB" id="D3T9N5"/>
<organism evidence="1 2">
    <name type="scientific">Aciduliprofundum boonei (strain DSM 19572 / T469)</name>
    <dbReference type="NCBI Taxonomy" id="439481"/>
    <lineage>
        <taxon>Archaea</taxon>
        <taxon>Methanobacteriati</taxon>
        <taxon>Thermoplasmatota</taxon>
        <taxon>DHVE2 group</taxon>
        <taxon>Candidatus Aciduliprofundum</taxon>
    </lineage>
</organism>
<evidence type="ECO:0000313" key="2">
    <source>
        <dbReference type="Proteomes" id="UP000001400"/>
    </source>
</evidence>
<dbReference type="EMBL" id="CP001941">
    <property type="protein sequence ID" value="ADD08814.1"/>
    <property type="molecule type" value="Genomic_DNA"/>
</dbReference>
<dbReference type="RefSeq" id="WP_012997293.1">
    <property type="nucleotide sequence ID" value="NC_013926.1"/>
</dbReference>
<dbReference type="KEGG" id="abi:Aboo_1005"/>
<dbReference type="GeneID" id="8827962"/>